<evidence type="ECO:0000313" key="7">
    <source>
        <dbReference type="EMBL" id="PSR23975.1"/>
    </source>
</evidence>
<feature type="transmembrane region" description="Helical" evidence="6">
    <location>
        <begin position="194"/>
        <end position="216"/>
    </location>
</feature>
<proteinExistence type="predicted"/>
<dbReference type="Proteomes" id="UP000241848">
    <property type="component" value="Unassembled WGS sequence"/>
</dbReference>
<dbReference type="CDD" id="cd13128">
    <property type="entry name" value="MATE_Wzx_like"/>
    <property type="match status" value="1"/>
</dbReference>
<feature type="transmembrane region" description="Helical" evidence="6">
    <location>
        <begin position="412"/>
        <end position="433"/>
    </location>
</feature>
<organism evidence="7 8">
    <name type="scientific">Sulfobacillus acidophilus</name>
    <dbReference type="NCBI Taxonomy" id="53633"/>
    <lineage>
        <taxon>Bacteria</taxon>
        <taxon>Bacillati</taxon>
        <taxon>Bacillota</taxon>
        <taxon>Clostridia</taxon>
        <taxon>Eubacteriales</taxon>
        <taxon>Clostridiales Family XVII. Incertae Sedis</taxon>
        <taxon>Sulfobacillus</taxon>
    </lineage>
</organism>
<keyword evidence="3 6" id="KW-0812">Transmembrane</keyword>
<feature type="transmembrane region" description="Helical" evidence="6">
    <location>
        <begin position="139"/>
        <end position="159"/>
    </location>
</feature>
<feature type="transmembrane region" description="Helical" evidence="6">
    <location>
        <begin position="344"/>
        <end position="366"/>
    </location>
</feature>
<feature type="transmembrane region" description="Helical" evidence="6">
    <location>
        <begin position="386"/>
        <end position="405"/>
    </location>
</feature>
<evidence type="ECO:0000256" key="2">
    <source>
        <dbReference type="ARBA" id="ARBA00022475"/>
    </source>
</evidence>
<reference evidence="7 8" key="1">
    <citation type="journal article" date="2014" name="BMC Genomics">
        <title>Comparison of environmental and isolate Sulfobacillus genomes reveals diverse carbon, sulfur, nitrogen, and hydrogen metabolisms.</title>
        <authorList>
            <person name="Justice N.B."/>
            <person name="Norman A."/>
            <person name="Brown C.T."/>
            <person name="Singh A."/>
            <person name="Thomas B.C."/>
            <person name="Banfield J.F."/>
        </authorList>
    </citation>
    <scope>NUCLEOTIDE SEQUENCE [LARGE SCALE GENOMIC DNA]</scope>
    <source>
        <strain evidence="7">AMDSBA3</strain>
    </source>
</reference>
<feature type="transmembrane region" description="Helical" evidence="6">
    <location>
        <begin position="58"/>
        <end position="80"/>
    </location>
</feature>
<protein>
    <submittedName>
        <fullName evidence="7">Uncharacterized protein</fullName>
    </submittedName>
</protein>
<dbReference type="InterPro" id="IPR050833">
    <property type="entry name" value="Poly_Biosynth_Transport"/>
</dbReference>
<feature type="transmembrane region" description="Helical" evidence="6">
    <location>
        <begin position="315"/>
        <end position="337"/>
    </location>
</feature>
<keyword evidence="2" id="KW-1003">Cell membrane</keyword>
<dbReference type="AlphaFoldDB" id="A0A2T2WNZ7"/>
<sequence length="458" mass="48180">MVTGNQRKELKYVNHNAILRQIQQVASLTFVIAICSSSLGLLTSSVLAHWLGPRNFGMYSYIMALTGLAAVVSSLGFPTIVLRYSAASQATSNWGAVKGLLLYISALTLGTSVCAAILIVTVGPQIGHFGRLAGFHTDLILAAILMVLGIQSGLLVNILQGLNKIVASVIPGALASPLALIVLLMVLRLKAATIDVPVIFTCQVMLTMALIVAQVIQVIRAAPAEFLRSTPEVQPLRWLASALPYLLNSVMITINLRTDIFMLGILKGVAYAGIYNAASKGALLLVVPLGALVTASRPTIAKLYAQGDTARLQSVMTMTSRLAAVISLFGALILIVFGKTLLRILFGPAFAAGASALVILSLARVINAGTGSLQPFLSMTNKSRALGIGLGSEACLNVGLNYLLIPVLGMNGSALATGGSMAIVNVALAIWTYRKSGYDVSLLGRPRFRPRTSVQELG</sequence>
<dbReference type="PANTHER" id="PTHR30250:SF11">
    <property type="entry name" value="O-ANTIGEN TRANSPORTER-RELATED"/>
    <property type="match status" value="1"/>
</dbReference>
<dbReference type="Pfam" id="PF01943">
    <property type="entry name" value="Polysacc_synt"/>
    <property type="match status" value="1"/>
</dbReference>
<dbReference type="InterPro" id="IPR002797">
    <property type="entry name" value="Polysacc_synth"/>
</dbReference>
<gene>
    <name evidence="7" type="ORF">C7B45_01430</name>
</gene>
<evidence type="ECO:0000256" key="5">
    <source>
        <dbReference type="ARBA" id="ARBA00023136"/>
    </source>
</evidence>
<dbReference type="GO" id="GO:0005886">
    <property type="term" value="C:plasma membrane"/>
    <property type="evidence" value="ECO:0007669"/>
    <property type="project" value="UniProtKB-SubCell"/>
</dbReference>
<comment type="subcellular location">
    <subcellularLocation>
        <location evidence="1">Cell membrane</location>
        <topology evidence="1">Multi-pass membrane protein</topology>
    </subcellularLocation>
</comment>
<feature type="transmembrane region" description="Helical" evidence="6">
    <location>
        <begin position="100"/>
        <end position="127"/>
    </location>
</feature>
<evidence type="ECO:0000256" key="1">
    <source>
        <dbReference type="ARBA" id="ARBA00004651"/>
    </source>
</evidence>
<evidence type="ECO:0000256" key="3">
    <source>
        <dbReference type="ARBA" id="ARBA00022692"/>
    </source>
</evidence>
<comment type="caution">
    <text evidence="7">The sequence shown here is derived from an EMBL/GenBank/DDBJ whole genome shotgun (WGS) entry which is preliminary data.</text>
</comment>
<evidence type="ECO:0000256" key="4">
    <source>
        <dbReference type="ARBA" id="ARBA00022989"/>
    </source>
</evidence>
<keyword evidence="4 6" id="KW-1133">Transmembrane helix</keyword>
<feature type="transmembrane region" description="Helical" evidence="6">
    <location>
        <begin position="28"/>
        <end position="51"/>
    </location>
</feature>
<feature type="transmembrane region" description="Helical" evidence="6">
    <location>
        <begin position="268"/>
        <end position="295"/>
    </location>
</feature>
<name>A0A2T2WNZ7_9FIRM</name>
<evidence type="ECO:0000256" key="6">
    <source>
        <dbReference type="SAM" id="Phobius"/>
    </source>
</evidence>
<dbReference type="PANTHER" id="PTHR30250">
    <property type="entry name" value="PST FAMILY PREDICTED COLANIC ACID TRANSPORTER"/>
    <property type="match status" value="1"/>
</dbReference>
<keyword evidence="5 6" id="KW-0472">Membrane</keyword>
<accession>A0A2T2WNZ7</accession>
<evidence type="ECO:0000313" key="8">
    <source>
        <dbReference type="Proteomes" id="UP000241848"/>
    </source>
</evidence>
<dbReference type="EMBL" id="PXYV01000002">
    <property type="protein sequence ID" value="PSR23975.1"/>
    <property type="molecule type" value="Genomic_DNA"/>
</dbReference>
<feature type="transmembrane region" description="Helical" evidence="6">
    <location>
        <begin position="165"/>
        <end position="187"/>
    </location>
</feature>